<name>A0A1W1CWC9_9ZZZZ</name>
<evidence type="ECO:0000313" key="1">
    <source>
        <dbReference type="EMBL" id="SFV70043.1"/>
    </source>
</evidence>
<sequence>MQILISDSNIFIDMEVANLTSQMFTLPYNFATPDILFYDELEEEHPNLLNTNLKILSLSSDTIKYTESIVLKYPKASKNDLFALALAKQECCPLLTGDSALRKAGKDEKIQIFGTIWIVDELIKHDIITKDEAMEAYDMMKSNKRRLPWELIEL</sequence>
<dbReference type="InterPro" id="IPR021799">
    <property type="entry name" value="PIN-like_prokaryotic"/>
</dbReference>
<accession>A0A1W1CWC9</accession>
<dbReference type="CDD" id="cd18685">
    <property type="entry name" value="PIN_VapC-like"/>
    <property type="match status" value="1"/>
</dbReference>
<organism evidence="1">
    <name type="scientific">hydrothermal vent metagenome</name>
    <dbReference type="NCBI Taxonomy" id="652676"/>
    <lineage>
        <taxon>unclassified sequences</taxon>
        <taxon>metagenomes</taxon>
        <taxon>ecological metagenomes</taxon>
    </lineage>
</organism>
<dbReference type="SUPFAM" id="SSF88723">
    <property type="entry name" value="PIN domain-like"/>
    <property type="match status" value="1"/>
</dbReference>
<evidence type="ECO:0008006" key="2">
    <source>
        <dbReference type="Google" id="ProtNLM"/>
    </source>
</evidence>
<dbReference type="AlphaFoldDB" id="A0A1W1CWC9"/>
<reference evidence="1" key="1">
    <citation type="submission" date="2016-10" db="EMBL/GenBank/DDBJ databases">
        <authorList>
            <person name="de Groot N.N."/>
        </authorList>
    </citation>
    <scope>NUCLEOTIDE SEQUENCE</scope>
</reference>
<dbReference type="InterPro" id="IPR029060">
    <property type="entry name" value="PIN-like_dom_sf"/>
</dbReference>
<dbReference type="Pfam" id="PF11848">
    <property type="entry name" value="DUF3368"/>
    <property type="match status" value="1"/>
</dbReference>
<dbReference type="EMBL" id="FPHI01000044">
    <property type="protein sequence ID" value="SFV70043.1"/>
    <property type="molecule type" value="Genomic_DNA"/>
</dbReference>
<gene>
    <name evidence="1" type="ORF">MNB_SV-3-634</name>
</gene>
<protein>
    <recommendedName>
        <fullName evidence="2">PIN domain-containing protein</fullName>
    </recommendedName>
</protein>
<proteinExistence type="predicted"/>